<dbReference type="AlphaFoldDB" id="A0A560JS96"/>
<evidence type="ECO:0000313" key="2">
    <source>
        <dbReference type="EMBL" id="TWB74001.1"/>
    </source>
</evidence>
<feature type="signal peptide" evidence="1">
    <location>
        <begin position="1"/>
        <end position="24"/>
    </location>
</feature>
<feature type="chain" id="PRO_5022800647" evidence="1">
    <location>
        <begin position="25"/>
        <end position="360"/>
    </location>
</feature>
<protein>
    <submittedName>
        <fullName evidence="2">Nitroreductase family protein</fullName>
    </submittedName>
</protein>
<dbReference type="PANTHER" id="PTHR23026">
    <property type="entry name" value="NADPH NITROREDUCTASE"/>
    <property type="match status" value="1"/>
</dbReference>
<dbReference type="InterPro" id="IPR000415">
    <property type="entry name" value="Nitroreductase-like"/>
</dbReference>
<sequence>MVNRRSFAAGLACAAVMSPQGSRAATSMTYAEAVRTTWAPLRPDEGVHGIVRYATLAANSHNTQPWRFTLGPESIVIAPDVSRRCPAVDPDDHHIYVSLGCAAENLVHAAAALGLRTTLRFDAGAVVADIERAPAQVSALFAAIPNRQSTRAAYDGRPVSNDLLRSLEQAGSGEGVTVLLVTDRQQMQRLTDYVVEGNTLQMRDPKFMEELKAWMRFNESEAVATMDGLFSRTSGNPALPRWLARPLLPFVFTERGENDKYRACIESSAGLAVFVADRDDKPHWVEVGRACQRFALQATALGLKNAFVNQPIEIPDLRRQLATYLSLGRRLPDLVMRFGAGPELPRSLRRPVAAVIAQGR</sequence>
<dbReference type="InterPro" id="IPR050627">
    <property type="entry name" value="Nitroreductase/BluB"/>
</dbReference>
<keyword evidence="1" id="KW-0732">Signal</keyword>
<dbReference type="Gene3D" id="3.40.109.10">
    <property type="entry name" value="NADH Oxidase"/>
    <property type="match status" value="2"/>
</dbReference>
<proteinExistence type="predicted"/>
<keyword evidence="3" id="KW-1185">Reference proteome</keyword>
<organism evidence="2 3">
    <name type="scientific">Bradyrhizobium sacchari</name>
    <dbReference type="NCBI Taxonomy" id="1399419"/>
    <lineage>
        <taxon>Bacteria</taxon>
        <taxon>Pseudomonadati</taxon>
        <taxon>Pseudomonadota</taxon>
        <taxon>Alphaproteobacteria</taxon>
        <taxon>Hyphomicrobiales</taxon>
        <taxon>Nitrobacteraceae</taxon>
        <taxon>Bradyrhizobium</taxon>
    </lineage>
</organism>
<gene>
    <name evidence="2" type="ORF">FBZ95_105252</name>
</gene>
<dbReference type="STRING" id="1399419.A5906_29580"/>
<name>A0A560JS96_9BRAD</name>
<evidence type="ECO:0000256" key="1">
    <source>
        <dbReference type="SAM" id="SignalP"/>
    </source>
</evidence>
<dbReference type="NCBIfam" id="NF047509">
    <property type="entry name" value="Rv3131_FMN_oxido"/>
    <property type="match status" value="1"/>
</dbReference>
<dbReference type="Proteomes" id="UP000315914">
    <property type="component" value="Unassembled WGS sequence"/>
</dbReference>
<reference evidence="2 3" key="1">
    <citation type="submission" date="2019-06" db="EMBL/GenBank/DDBJ databases">
        <title>Genomic Encyclopedia of Type Strains, Phase IV (KMG-V): Genome sequencing to study the core and pangenomes of soil and plant-associated prokaryotes.</title>
        <authorList>
            <person name="Whitman W."/>
        </authorList>
    </citation>
    <scope>NUCLEOTIDE SEQUENCE [LARGE SCALE GENOMIC DNA]</scope>
    <source>
        <strain evidence="2 3">BR 10556</strain>
    </source>
</reference>
<dbReference type="PANTHER" id="PTHR23026:SF123">
    <property type="entry name" value="NAD(P)H NITROREDUCTASE RV3131-RELATED"/>
    <property type="match status" value="1"/>
</dbReference>
<dbReference type="SUPFAM" id="SSF55469">
    <property type="entry name" value="FMN-dependent nitroreductase-like"/>
    <property type="match status" value="2"/>
</dbReference>
<evidence type="ECO:0000313" key="3">
    <source>
        <dbReference type="Proteomes" id="UP000315914"/>
    </source>
</evidence>
<dbReference type="EMBL" id="VITW01000005">
    <property type="protein sequence ID" value="TWB74001.1"/>
    <property type="molecule type" value="Genomic_DNA"/>
</dbReference>
<accession>A0A560JS96</accession>
<dbReference type="GO" id="GO:0016491">
    <property type="term" value="F:oxidoreductase activity"/>
    <property type="evidence" value="ECO:0007669"/>
    <property type="project" value="InterPro"/>
</dbReference>
<comment type="caution">
    <text evidence="2">The sequence shown here is derived from an EMBL/GenBank/DDBJ whole genome shotgun (WGS) entry which is preliminary data.</text>
</comment>